<proteinExistence type="predicted"/>
<evidence type="ECO:0000313" key="2">
    <source>
        <dbReference type="EMBL" id="MFD1605287.1"/>
    </source>
</evidence>
<dbReference type="Proteomes" id="UP001597138">
    <property type="component" value="Unassembled WGS sequence"/>
</dbReference>
<accession>A0ABW4HJN0</accession>
<dbReference type="RefSeq" id="WP_379813091.1">
    <property type="nucleotide sequence ID" value="NZ_JBHUDZ010000018.1"/>
</dbReference>
<organism evidence="2 3">
    <name type="scientific">Flavobacterium artemisiae</name>
    <dbReference type="NCBI Taxonomy" id="2126556"/>
    <lineage>
        <taxon>Bacteria</taxon>
        <taxon>Pseudomonadati</taxon>
        <taxon>Bacteroidota</taxon>
        <taxon>Flavobacteriia</taxon>
        <taxon>Flavobacteriales</taxon>
        <taxon>Flavobacteriaceae</taxon>
        <taxon>Flavobacterium</taxon>
    </lineage>
</organism>
<reference evidence="3" key="1">
    <citation type="journal article" date="2019" name="Int. J. Syst. Evol. Microbiol.">
        <title>The Global Catalogue of Microorganisms (GCM) 10K type strain sequencing project: providing services to taxonomists for standard genome sequencing and annotation.</title>
        <authorList>
            <consortium name="The Broad Institute Genomics Platform"/>
            <consortium name="The Broad Institute Genome Sequencing Center for Infectious Disease"/>
            <person name="Wu L."/>
            <person name="Ma J."/>
        </authorList>
    </citation>
    <scope>NUCLEOTIDE SEQUENCE [LARGE SCALE GENOMIC DNA]</scope>
    <source>
        <strain evidence="3">CCUG 70865</strain>
    </source>
</reference>
<feature type="domain" description="ABM" evidence="1">
    <location>
        <begin position="2"/>
        <end position="93"/>
    </location>
</feature>
<dbReference type="InterPro" id="IPR011008">
    <property type="entry name" value="Dimeric_a/b-barrel"/>
</dbReference>
<dbReference type="EC" id="1.-.-.-" evidence="2"/>
<dbReference type="EMBL" id="JBHUDZ010000018">
    <property type="protein sequence ID" value="MFD1605287.1"/>
    <property type="molecule type" value="Genomic_DNA"/>
</dbReference>
<gene>
    <name evidence="2" type="ORF">ACFSC2_21300</name>
</gene>
<sequence>MIQLLSKFTSKNGEAAAELLKLLDELKISTPKEQGCVQYNVFSDQADPLLFYIIELWETERDLKVHEDRIAVEGYLDKCAELLLRNIETKSLIKI</sequence>
<comment type="caution">
    <text evidence="2">The sequence shown here is derived from an EMBL/GenBank/DDBJ whole genome shotgun (WGS) entry which is preliminary data.</text>
</comment>
<evidence type="ECO:0000259" key="1">
    <source>
        <dbReference type="PROSITE" id="PS51725"/>
    </source>
</evidence>
<keyword evidence="3" id="KW-1185">Reference proteome</keyword>
<dbReference type="PROSITE" id="PS51725">
    <property type="entry name" value="ABM"/>
    <property type="match status" value="1"/>
</dbReference>
<dbReference type="SUPFAM" id="SSF54909">
    <property type="entry name" value="Dimeric alpha+beta barrel"/>
    <property type="match status" value="1"/>
</dbReference>
<dbReference type="GO" id="GO:0004497">
    <property type="term" value="F:monooxygenase activity"/>
    <property type="evidence" value="ECO:0007669"/>
    <property type="project" value="UniProtKB-KW"/>
</dbReference>
<protein>
    <submittedName>
        <fullName evidence="2">Quinol monooxygenase</fullName>
        <ecNumber evidence="2">1.-.-.-</ecNumber>
    </submittedName>
</protein>
<dbReference type="InterPro" id="IPR007138">
    <property type="entry name" value="ABM_dom"/>
</dbReference>
<dbReference type="Pfam" id="PF03992">
    <property type="entry name" value="ABM"/>
    <property type="match status" value="1"/>
</dbReference>
<dbReference type="Gene3D" id="3.30.70.100">
    <property type="match status" value="1"/>
</dbReference>
<keyword evidence="2" id="KW-0560">Oxidoreductase</keyword>
<evidence type="ECO:0000313" key="3">
    <source>
        <dbReference type="Proteomes" id="UP001597138"/>
    </source>
</evidence>
<keyword evidence="2" id="KW-0503">Monooxygenase</keyword>
<name>A0ABW4HJN0_9FLAO</name>